<proteinExistence type="predicted"/>
<name>A0ABN9V8V2_9DINO</name>
<sequence>MVAAWKAARTTFLVMVFTPSIEALLQRNDAGAAPSPRGPSTISMWTHDTAALERELAKLNATVDAKTVEKKKNKKKLDVGTHTSSYTLLGDGDCRCTGDGAVDRYVSSAWSDLGYDVADCQDVCSSYSWCQAFQFGHGIGGCYIYAAPNTASIRPASITNSQSGQAFRDLDCEVTEVNHIQGQCYLKVAAPPATPSPTPGPTPSPTPSPTPAPTSAPTAAQATTPGGAAGGATAVGDPHLQNIHGQRFDLMMPGKHVLVNVPRESDAENALLRVSAVASRQGGECQDIYFTEVNITGFWAYAQRAGGYRLRAQRERSGSGKWFAVGKVWLKVVNAHTDAGTPYLNLFVKHLGRTGFAVGGLLGDGDHAGVSELPASCLKRVSLQRVSSSVSSAAPIAIATFA</sequence>
<reference evidence="3" key="1">
    <citation type="submission" date="2023-10" db="EMBL/GenBank/DDBJ databases">
        <authorList>
            <person name="Chen Y."/>
            <person name="Shah S."/>
            <person name="Dougan E. K."/>
            <person name="Thang M."/>
            <person name="Chan C."/>
        </authorList>
    </citation>
    <scope>NUCLEOTIDE SEQUENCE [LARGE SCALE GENOMIC DNA]</scope>
</reference>
<comment type="caution">
    <text evidence="3">The sequence shown here is derived from an EMBL/GenBank/DDBJ whole genome shotgun (WGS) entry which is preliminary data.</text>
</comment>
<gene>
    <name evidence="3" type="ORF">PCOR1329_LOCUS55656</name>
</gene>
<keyword evidence="2" id="KW-0732">Signal</keyword>
<keyword evidence="4" id="KW-1185">Reference proteome</keyword>
<evidence type="ECO:0000313" key="3">
    <source>
        <dbReference type="EMBL" id="CAK0869233.1"/>
    </source>
</evidence>
<dbReference type="EMBL" id="CAUYUJ010016830">
    <property type="protein sequence ID" value="CAK0869233.1"/>
    <property type="molecule type" value="Genomic_DNA"/>
</dbReference>
<evidence type="ECO:0000256" key="2">
    <source>
        <dbReference type="SAM" id="SignalP"/>
    </source>
</evidence>
<feature type="chain" id="PRO_5045281032" description="Apple domain-containing protein" evidence="2">
    <location>
        <begin position="24"/>
        <end position="402"/>
    </location>
</feature>
<evidence type="ECO:0000313" key="4">
    <source>
        <dbReference type="Proteomes" id="UP001189429"/>
    </source>
</evidence>
<protein>
    <recommendedName>
        <fullName evidence="5">Apple domain-containing protein</fullName>
    </recommendedName>
</protein>
<evidence type="ECO:0000256" key="1">
    <source>
        <dbReference type="SAM" id="MobiDB-lite"/>
    </source>
</evidence>
<organism evidence="3 4">
    <name type="scientific">Prorocentrum cordatum</name>
    <dbReference type="NCBI Taxonomy" id="2364126"/>
    <lineage>
        <taxon>Eukaryota</taxon>
        <taxon>Sar</taxon>
        <taxon>Alveolata</taxon>
        <taxon>Dinophyceae</taxon>
        <taxon>Prorocentrales</taxon>
        <taxon>Prorocentraceae</taxon>
        <taxon>Prorocentrum</taxon>
    </lineage>
</organism>
<evidence type="ECO:0008006" key="5">
    <source>
        <dbReference type="Google" id="ProtNLM"/>
    </source>
</evidence>
<accession>A0ABN9V8V2</accession>
<feature type="region of interest" description="Disordered" evidence="1">
    <location>
        <begin position="190"/>
        <end position="239"/>
    </location>
</feature>
<dbReference type="Proteomes" id="UP001189429">
    <property type="component" value="Unassembled WGS sequence"/>
</dbReference>
<feature type="compositionally biased region" description="Low complexity" evidence="1">
    <location>
        <begin position="215"/>
        <end position="234"/>
    </location>
</feature>
<feature type="signal peptide" evidence="2">
    <location>
        <begin position="1"/>
        <end position="23"/>
    </location>
</feature>
<feature type="compositionally biased region" description="Pro residues" evidence="1">
    <location>
        <begin position="192"/>
        <end position="214"/>
    </location>
</feature>